<dbReference type="STRING" id="45351.A7SEC1"/>
<dbReference type="OMA" id="HGSKVNW"/>
<gene>
    <name evidence="1" type="ORF">NEMVEDRAFT_v1g244670</name>
</gene>
<dbReference type="Proteomes" id="UP000001593">
    <property type="component" value="Unassembled WGS sequence"/>
</dbReference>
<dbReference type="Gene3D" id="2.130.10.10">
    <property type="entry name" value="YVTN repeat-like/Quinoprotein amine dehydrogenase"/>
    <property type="match status" value="2"/>
</dbReference>
<dbReference type="InterPro" id="IPR001680">
    <property type="entry name" value="WD40_rpt"/>
</dbReference>
<organism evidence="1 2">
    <name type="scientific">Nematostella vectensis</name>
    <name type="common">Starlet sea anemone</name>
    <dbReference type="NCBI Taxonomy" id="45351"/>
    <lineage>
        <taxon>Eukaryota</taxon>
        <taxon>Metazoa</taxon>
        <taxon>Cnidaria</taxon>
        <taxon>Anthozoa</taxon>
        <taxon>Hexacorallia</taxon>
        <taxon>Actiniaria</taxon>
        <taxon>Edwardsiidae</taxon>
        <taxon>Nematostella</taxon>
    </lineage>
</organism>
<dbReference type="AlphaFoldDB" id="A7SEC1"/>
<evidence type="ECO:0008006" key="3">
    <source>
        <dbReference type="Google" id="ProtNLM"/>
    </source>
</evidence>
<protein>
    <recommendedName>
        <fullName evidence="3">WD repeat-containing protein 53</fullName>
    </recommendedName>
</protein>
<dbReference type="PhylomeDB" id="A7SEC1"/>
<dbReference type="EMBL" id="DS469636">
    <property type="protein sequence ID" value="EDO37925.1"/>
    <property type="molecule type" value="Genomic_DNA"/>
</dbReference>
<dbReference type="InterPro" id="IPR042453">
    <property type="entry name" value="WDR53"/>
</dbReference>
<dbReference type="Pfam" id="PF00400">
    <property type="entry name" value="WD40"/>
    <property type="match status" value="3"/>
</dbReference>
<name>A7SEC1_NEMVE</name>
<dbReference type="PANTHER" id="PTHR44666">
    <property type="entry name" value="WD REPEAT-CONTAINING PROTEIN 53"/>
    <property type="match status" value="1"/>
</dbReference>
<dbReference type="SMART" id="SM00320">
    <property type="entry name" value="WD40"/>
    <property type="match status" value="6"/>
</dbReference>
<dbReference type="eggNOG" id="ENOG502QQ86">
    <property type="taxonomic scope" value="Eukaryota"/>
</dbReference>
<proteinExistence type="predicted"/>
<dbReference type="HOGENOM" id="CLU_057939_1_0_1"/>
<dbReference type="OrthoDB" id="2161379at2759"/>
<sequence>MHKSSWSGGHTESILSLDVNADGILSSGGEDCLCVWTKDGSPNIKVNPSGEKREITSVCFSPCYPEQLYASSETKIYCYDLRNLSSSTLEYDVNEDEINQLAVHDKGRYLAACDDTGTIKVIDLQEKRLFKTLSRVHTNICSTVQFRPHRPWGLVSGGMDYRVAHWDFSSGRVLHEVNVQEIAEVQEAGGYLINPPFVHSVHVPGNGRKVAVGLEDGSIQIFSFEGKKNIAPWARLKKHTRAVCQVHFPRFGSLGDNVLISGGNDEHIIVWKLWNRQSENGHGESSGASTEDSMPHVLQDVTHGSKVNWITSPYNDKKFFVGDQTNIVSLYALTG</sequence>
<evidence type="ECO:0000313" key="2">
    <source>
        <dbReference type="Proteomes" id="UP000001593"/>
    </source>
</evidence>
<reference evidence="1 2" key="1">
    <citation type="journal article" date="2007" name="Science">
        <title>Sea anemone genome reveals ancestral eumetazoan gene repertoire and genomic organization.</title>
        <authorList>
            <person name="Putnam N.H."/>
            <person name="Srivastava M."/>
            <person name="Hellsten U."/>
            <person name="Dirks B."/>
            <person name="Chapman J."/>
            <person name="Salamov A."/>
            <person name="Terry A."/>
            <person name="Shapiro H."/>
            <person name="Lindquist E."/>
            <person name="Kapitonov V.V."/>
            <person name="Jurka J."/>
            <person name="Genikhovich G."/>
            <person name="Grigoriev I.V."/>
            <person name="Lucas S.M."/>
            <person name="Steele R.E."/>
            <person name="Finnerty J.R."/>
            <person name="Technau U."/>
            <person name="Martindale M.Q."/>
            <person name="Rokhsar D.S."/>
        </authorList>
    </citation>
    <scope>NUCLEOTIDE SEQUENCE [LARGE SCALE GENOMIC DNA]</scope>
    <source>
        <strain evidence="2">CH2 X CH6</strain>
    </source>
</reference>
<keyword evidence="2" id="KW-1185">Reference proteome</keyword>
<dbReference type="InterPro" id="IPR036322">
    <property type="entry name" value="WD40_repeat_dom_sf"/>
</dbReference>
<dbReference type="InParanoid" id="A7SEC1"/>
<dbReference type="InterPro" id="IPR015943">
    <property type="entry name" value="WD40/YVTN_repeat-like_dom_sf"/>
</dbReference>
<accession>A7SEC1</accession>
<dbReference type="SUPFAM" id="SSF50978">
    <property type="entry name" value="WD40 repeat-like"/>
    <property type="match status" value="1"/>
</dbReference>
<dbReference type="PANTHER" id="PTHR44666:SF1">
    <property type="entry name" value="WD REPEAT-CONTAINING PROTEIN 53"/>
    <property type="match status" value="1"/>
</dbReference>
<dbReference type="KEGG" id="nve:5509445"/>
<evidence type="ECO:0000313" key="1">
    <source>
        <dbReference type="EMBL" id="EDO37925.1"/>
    </source>
</evidence>